<evidence type="ECO:0000313" key="4">
    <source>
        <dbReference type="EMBL" id="MBB5832716.1"/>
    </source>
</evidence>
<protein>
    <recommendedName>
        <fullName evidence="1">protein-tyrosine-phosphatase</fullName>
        <ecNumber evidence="1">3.1.3.48</ecNumber>
    </recommendedName>
</protein>
<dbReference type="Proteomes" id="UP000588158">
    <property type="component" value="Unassembled WGS sequence"/>
</dbReference>
<dbReference type="InterPro" id="IPR036196">
    <property type="entry name" value="Ptyr_pPase_sf"/>
</dbReference>
<dbReference type="AlphaFoldDB" id="A0A841ACZ5"/>
<proteinExistence type="predicted"/>
<dbReference type="SMART" id="SM00226">
    <property type="entry name" value="LMWPc"/>
    <property type="match status" value="1"/>
</dbReference>
<dbReference type="PANTHER" id="PTHR11717">
    <property type="entry name" value="LOW MOLECULAR WEIGHT PROTEIN TYROSINE PHOSPHATASE"/>
    <property type="match status" value="1"/>
</dbReference>
<dbReference type="InterPro" id="IPR050438">
    <property type="entry name" value="LMW_PTPase"/>
</dbReference>
<dbReference type="RefSeq" id="WP_184325993.1">
    <property type="nucleotide sequence ID" value="NZ_JACHLZ010000001.1"/>
</dbReference>
<comment type="caution">
    <text evidence="4">The sequence shown here is derived from an EMBL/GenBank/DDBJ whole genome shotgun (WGS) entry which is preliminary data.</text>
</comment>
<dbReference type="GO" id="GO:0004725">
    <property type="term" value="F:protein tyrosine phosphatase activity"/>
    <property type="evidence" value="ECO:0007669"/>
    <property type="project" value="UniProtKB-EC"/>
</dbReference>
<evidence type="ECO:0000256" key="1">
    <source>
        <dbReference type="ARBA" id="ARBA00013064"/>
    </source>
</evidence>
<evidence type="ECO:0000313" key="5">
    <source>
        <dbReference type="Proteomes" id="UP000588158"/>
    </source>
</evidence>
<dbReference type="EC" id="3.1.3.48" evidence="1"/>
<dbReference type="EMBL" id="JACHLZ010000001">
    <property type="protein sequence ID" value="MBB5832716.1"/>
    <property type="molecule type" value="Genomic_DNA"/>
</dbReference>
<dbReference type="Pfam" id="PF01451">
    <property type="entry name" value="LMWPc"/>
    <property type="match status" value="1"/>
</dbReference>
<keyword evidence="4" id="KW-0378">Hydrolase</keyword>
<reference evidence="4 5" key="1">
    <citation type="submission" date="2020-08" db="EMBL/GenBank/DDBJ databases">
        <title>Sequencing the genomes of 1000 actinobacteria strains.</title>
        <authorList>
            <person name="Klenk H.-P."/>
        </authorList>
    </citation>
    <scope>NUCLEOTIDE SEQUENCE [LARGE SCALE GENOMIC DNA]</scope>
    <source>
        <strain evidence="4 5">DSM 28796</strain>
    </source>
</reference>
<dbReference type="InterPro" id="IPR023485">
    <property type="entry name" value="Ptyr_pPase"/>
</dbReference>
<dbReference type="PANTHER" id="PTHR11717:SF7">
    <property type="entry name" value="LOW MOLECULAR WEIGHT PHOSPHOTYROSINE PROTEIN PHOSPHATASE"/>
    <property type="match status" value="1"/>
</dbReference>
<name>A0A841ACZ5_9MICO</name>
<keyword evidence="2" id="KW-0732">Signal</keyword>
<feature type="domain" description="Phosphotyrosine protein phosphatase I" evidence="3">
    <location>
        <begin position="4"/>
        <end position="177"/>
    </location>
</feature>
<feature type="signal peptide" evidence="2">
    <location>
        <begin position="1"/>
        <end position="22"/>
    </location>
</feature>
<dbReference type="SUPFAM" id="SSF52788">
    <property type="entry name" value="Phosphotyrosine protein phosphatases I"/>
    <property type="match status" value="1"/>
</dbReference>
<sequence>MTPPSILTLCTANICRSPVAQAVLGTALAETGITVTSAGTHAATGASATPEAISYTRSALGTELEHVSRRLDSAMLLGSDLVLTMTVDMRGWAAREEPRSLRRTFTLLELARIVPELSPAETFADMRQFAHRCARLRTRVLGGPGDLDIADPYGGPAEGYTRAFTQVHAAAGVVAQAIIRTVEAARRPAAGTVAEAGPEGEP</sequence>
<keyword evidence="5" id="KW-1185">Reference proteome</keyword>
<evidence type="ECO:0000259" key="3">
    <source>
        <dbReference type="SMART" id="SM00226"/>
    </source>
</evidence>
<gene>
    <name evidence="4" type="ORF">HNR70_002529</name>
</gene>
<organism evidence="4 5">
    <name type="scientific">Brachybacterium aquaticum</name>
    <dbReference type="NCBI Taxonomy" id="1432564"/>
    <lineage>
        <taxon>Bacteria</taxon>
        <taxon>Bacillati</taxon>
        <taxon>Actinomycetota</taxon>
        <taxon>Actinomycetes</taxon>
        <taxon>Micrococcales</taxon>
        <taxon>Dermabacteraceae</taxon>
        <taxon>Brachybacterium</taxon>
    </lineage>
</organism>
<evidence type="ECO:0000256" key="2">
    <source>
        <dbReference type="SAM" id="SignalP"/>
    </source>
</evidence>
<dbReference type="Gene3D" id="3.40.50.2300">
    <property type="match status" value="1"/>
</dbReference>
<accession>A0A841ACZ5</accession>
<feature type="chain" id="PRO_5038909934" description="protein-tyrosine-phosphatase" evidence="2">
    <location>
        <begin position="23"/>
        <end position="202"/>
    </location>
</feature>